<dbReference type="CDD" id="cd00038">
    <property type="entry name" value="CAP_ED"/>
    <property type="match status" value="1"/>
</dbReference>
<protein>
    <submittedName>
        <fullName evidence="4">Crp/Fnr family transcriptional regulator</fullName>
    </submittedName>
</protein>
<reference evidence="3" key="2">
    <citation type="submission" date="2015-03" db="EMBL/GenBank/DDBJ databases">
        <authorList>
            <person name="Murphy D."/>
        </authorList>
    </citation>
    <scope>NUCLEOTIDE SEQUENCE [LARGE SCALE GENOMIC DNA]</scope>
    <source>
        <strain evidence="3">WS 4560</strain>
    </source>
</reference>
<gene>
    <name evidence="4" type="ORF">HB943_13120</name>
    <name evidence="3" type="ORF">UE46_15560</name>
</gene>
<name>A0A1S7FY04_9LIST</name>
<reference evidence="4 6" key="3">
    <citation type="submission" date="2020-03" db="EMBL/GenBank/DDBJ databases">
        <title>Soil Listeria distribution.</title>
        <authorList>
            <person name="Liao J."/>
            <person name="Wiedmann M."/>
        </authorList>
    </citation>
    <scope>NUCLEOTIDE SEQUENCE [LARGE SCALE GENOMIC DNA]</scope>
    <source>
        <strain evidence="4 6">FSL L7-1523</strain>
    </source>
</reference>
<dbReference type="KEGG" id="lwi:UE46_15560"/>
<evidence type="ECO:0000313" key="6">
    <source>
        <dbReference type="Proteomes" id="UP000564536"/>
    </source>
</evidence>
<dbReference type="Pfam" id="PF00027">
    <property type="entry name" value="cNMP_binding"/>
    <property type="match status" value="1"/>
</dbReference>
<dbReference type="InterPro" id="IPR018490">
    <property type="entry name" value="cNMP-bd_dom_sf"/>
</dbReference>
<dbReference type="EMBL" id="JAARRL010000024">
    <property type="protein sequence ID" value="MBC1501546.1"/>
    <property type="molecule type" value="Genomic_DNA"/>
</dbReference>
<dbReference type="Gene3D" id="2.60.120.10">
    <property type="entry name" value="Jelly Rolls"/>
    <property type="match status" value="1"/>
</dbReference>
<accession>A0A1S7FY04</accession>
<dbReference type="RefSeq" id="WP_118907763.1">
    <property type="nucleotide sequence ID" value="NZ_CP011102.1"/>
</dbReference>
<evidence type="ECO:0000313" key="5">
    <source>
        <dbReference type="Proteomes" id="UP000223060"/>
    </source>
</evidence>
<dbReference type="InterPro" id="IPR000595">
    <property type="entry name" value="cNMP-bd_dom"/>
</dbReference>
<evidence type="ECO:0000259" key="2">
    <source>
        <dbReference type="Pfam" id="PF00027"/>
    </source>
</evidence>
<dbReference type="Proteomes" id="UP000564536">
    <property type="component" value="Unassembled WGS sequence"/>
</dbReference>
<organism evidence="3 5">
    <name type="scientific">Listeria weihenstephanensis</name>
    <dbReference type="NCBI Taxonomy" id="1006155"/>
    <lineage>
        <taxon>Bacteria</taxon>
        <taxon>Bacillati</taxon>
        <taxon>Bacillota</taxon>
        <taxon>Bacilli</taxon>
        <taxon>Bacillales</taxon>
        <taxon>Listeriaceae</taxon>
        <taxon>Listeria</taxon>
    </lineage>
</organism>
<dbReference type="Proteomes" id="UP000223060">
    <property type="component" value="Chromosome"/>
</dbReference>
<evidence type="ECO:0000313" key="4">
    <source>
        <dbReference type="EMBL" id="MBC1501546.1"/>
    </source>
</evidence>
<dbReference type="AlphaFoldDB" id="A0A1S7FY04"/>
<proteinExistence type="predicted"/>
<feature type="domain" description="Cyclic nucleotide-binding" evidence="2">
    <location>
        <begin position="39"/>
        <end position="116"/>
    </location>
</feature>
<dbReference type="EMBL" id="CP011102">
    <property type="protein sequence ID" value="AQY52293.1"/>
    <property type="molecule type" value="Genomic_DNA"/>
</dbReference>
<reference evidence="5" key="1">
    <citation type="submission" date="2015-03" db="EMBL/GenBank/DDBJ databases">
        <authorList>
            <person name="Ferrari E."/>
            <person name="Walter M.C."/>
            <person name="Huptas C."/>
            <person name="Scherer S."/>
            <person name="Mueller-Herbst S."/>
        </authorList>
    </citation>
    <scope>NUCLEOTIDE SEQUENCE [LARGE SCALE GENOMIC DNA]</scope>
    <source>
        <strain evidence="5">LWP01</strain>
    </source>
</reference>
<evidence type="ECO:0000313" key="3">
    <source>
        <dbReference type="EMBL" id="AQY52293.1"/>
    </source>
</evidence>
<keyword evidence="1" id="KW-0010">Activator</keyword>
<evidence type="ECO:0000256" key="1">
    <source>
        <dbReference type="ARBA" id="ARBA00023159"/>
    </source>
</evidence>
<dbReference type="InterPro" id="IPR014710">
    <property type="entry name" value="RmlC-like_jellyroll"/>
</dbReference>
<keyword evidence="5" id="KW-1185">Reference proteome</keyword>
<dbReference type="SUPFAM" id="SSF51206">
    <property type="entry name" value="cAMP-binding domain-like"/>
    <property type="match status" value="1"/>
</dbReference>
<sequence>MREMLVELYSYRMVHRRFNYDNFLNTLLENRIPYEKKIVPKQTILISEKEPDPSVYFIESGIVSLERDKQLISFLGLNQIAGLSNTFIIDESLYTFKTLEKCTLYVFKREAIIELLLSMQEGWIYLYMNHMNHNSFLVDKCLMMREPSEMKLKHCLAELLQKYAIMQDNVLALPKCFTKKVVSNYANVSTKTMTQMWKTWSESGFIDGEANQFIFYSTVFLQD</sequence>